<accession>A0A5K4FD26</accession>
<proteinExistence type="predicted"/>
<keyword evidence="1" id="KW-0812">Transmembrane</keyword>
<dbReference type="InParanoid" id="A0A5K4FD26"/>
<feature type="transmembrane region" description="Helical" evidence="1">
    <location>
        <begin position="856"/>
        <end position="876"/>
    </location>
</feature>
<feature type="transmembrane region" description="Helical" evidence="1">
    <location>
        <begin position="945"/>
        <end position="961"/>
    </location>
</feature>
<reference evidence="2" key="1">
    <citation type="journal article" date="2012" name="PLoS Negl. Trop. Dis.">
        <title>A systematically improved high quality genome and transcriptome of the human blood fluke Schistosoma mansoni.</title>
        <authorList>
            <person name="Protasio A.V."/>
            <person name="Tsai I.J."/>
            <person name="Babbage A."/>
            <person name="Nichol S."/>
            <person name="Hunt M."/>
            <person name="Aslett M.A."/>
            <person name="De Silva N."/>
            <person name="Velarde G.S."/>
            <person name="Anderson T.J."/>
            <person name="Clark R.C."/>
            <person name="Davidson C."/>
            <person name="Dillon G.P."/>
            <person name="Holroyd N.E."/>
            <person name="LoVerde P.T."/>
            <person name="Lloyd C."/>
            <person name="McQuillan J."/>
            <person name="Oliveira G."/>
            <person name="Otto T.D."/>
            <person name="Parker-Manuel S.J."/>
            <person name="Quail M.A."/>
            <person name="Wilson R.A."/>
            <person name="Zerlotini A."/>
            <person name="Dunne D.W."/>
            <person name="Berriman M."/>
        </authorList>
    </citation>
    <scope>NUCLEOTIDE SEQUENCE [LARGE SCALE GENOMIC DNA]</scope>
    <source>
        <strain evidence="2">Puerto Rican</strain>
    </source>
</reference>
<evidence type="ECO:0000313" key="2">
    <source>
        <dbReference type="Proteomes" id="UP000008854"/>
    </source>
</evidence>
<reference evidence="3" key="2">
    <citation type="submission" date="2019-11" db="UniProtKB">
        <authorList>
            <consortium name="WormBaseParasite"/>
        </authorList>
    </citation>
    <scope>IDENTIFICATION</scope>
    <source>
        <strain evidence="3">Puerto Rican</strain>
    </source>
</reference>
<dbReference type="WBParaSite" id="Smp_344040.1">
    <property type="protein sequence ID" value="Smp_344040.1"/>
    <property type="gene ID" value="Smp_344040"/>
</dbReference>
<dbReference type="Proteomes" id="UP000008854">
    <property type="component" value="Unassembled WGS sequence"/>
</dbReference>
<dbReference type="STRING" id="6183.A0A5K4FD26"/>
<dbReference type="FunCoup" id="A0A5K4FD26">
    <property type="interactions" value="8"/>
</dbReference>
<keyword evidence="2" id="KW-1185">Reference proteome</keyword>
<organism evidence="2 3">
    <name type="scientific">Schistosoma mansoni</name>
    <name type="common">Blood fluke</name>
    <dbReference type="NCBI Taxonomy" id="6183"/>
    <lineage>
        <taxon>Eukaryota</taxon>
        <taxon>Metazoa</taxon>
        <taxon>Spiralia</taxon>
        <taxon>Lophotrochozoa</taxon>
        <taxon>Platyhelminthes</taxon>
        <taxon>Trematoda</taxon>
        <taxon>Digenea</taxon>
        <taxon>Strigeidida</taxon>
        <taxon>Schistosomatoidea</taxon>
        <taxon>Schistosomatidae</taxon>
        <taxon>Schistosoma</taxon>
    </lineage>
</organism>
<feature type="transmembrane region" description="Helical" evidence="1">
    <location>
        <begin position="419"/>
        <end position="444"/>
    </location>
</feature>
<protein>
    <submittedName>
        <fullName evidence="3">Anoctamin</fullName>
    </submittedName>
</protein>
<sequence length="1178" mass="138518">MLILIDDISLLKDDISNYMYRIIDAIGSTEFSVNRTNQLINHLERLQYDFTCRGVESQINWLLNKYSLSVNYLKSFHFHNHTIIELSSDLWNFIKQTEFLLISSCGHNRTNQCLMQTLYPHNDWNNNKITFIIPVYESDCTTSITLQLASELNSVVWMYSSLNIGLHIIQLFLDINTYANVLANIPCKKWFIRIPEPRSKASIQHNIRFSPHEIRNNTHINDSHTHTYDFMSTGDEEMSAKTLSHPLDFIKECNDTQILENEFKKNVDSLKIRSHKQTNGLRGHLNIRTTLGPYDTKVSCYCAKKSFLFGPAGYVSNLKLLKVYQNFHLYIKSSEKELDNLLDKVYATKNTNIGWTLKDSSKQQPYVIYVPKSDFKTKKLNEYNKFRYWLKKRWPFLEALIYDDNDKEDKRINHMHRNYLIFILRCIFFLSFGYILGKMIVLIIRNIFYTSVMAEVEYLTVENHTKDSWNNTKHIMEAYKIIQEVEERADMFIMITIVIGTLISSRVRCLSLLVIPTFGLTVGHILVANQLIHTSFIGPMTSIDHNLNTLRNVFSCLNELNHNVSRVSDSSNHADYTYYDVGNSSTDLILSYNAPSYVPTSLKILRLMNEAGRDLSEAISKYQYNLPSLDKLTDDYRNLTNIFEKSYSQFDFVSKTFQSEAKKLSHEMNRRFHDRFEEFKLNVKAYKSENVALNQIGINTLNIDMKNMQLEYEMLNYLLHKCIAIHERKFSICLNESQKICKTLTKNPELQGVWLNDLCAYYYQPEEFCELSTYMNELRHNCVLDMKVIEMEFGFSSYLLELYELLKSFKKSMKIEILTNKSEVNKEGIQWIETEEEIIDKIEFIDVTMTPKVNNLLNSFILSTTLFRLIFILLIYQAHKYISNYLLDINFDNLYFKLKYQLSITKLLIDDKIMLSPLKSIQKFLILLNYFSSIWMNIKNSSKNLFLVIMIGSILLCIFYLDSQTYNLVNLLDILLLNHIKFNDNITEKFQKVIISNYTTKMIDTIIETNFVKDIENGLFKEMTKVILQNIEQLNDNHLNYNINECRRYGLKTDLKYNNHFYSLWMIFMVLTVTSTGLLYMRHRIVELFYPEHIKRHKVALSSYLLALSRNYPIESYQQTSDHGQSDCLQEEMRNLPELSILGRIYSKLIYLFSFDKSICSICYGKFQPYPKDNVTIG</sequence>
<feature type="transmembrane region" description="Helical" evidence="1">
    <location>
        <begin position="513"/>
        <end position="532"/>
    </location>
</feature>
<keyword evidence="1" id="KW-1133">Transmembrane helix</keyword>
<feature type="transmembrane region" description="Helical" evidence="1">
    <location>
        <begin position="1061"/>
        <end position="1081"/>
    </location>
</feature>
<dbReference type="AlphaFoldDB" id="A0A5K4FD26"/>
<evidence type="ECO:0000256" key="1">
    <source>
        <dbReference type="SAM" id="Phobius"/>
    </source>
</evidence>
<name>A0A5K4FD26_SCHMA</name>
<evidence type="ECO:0000313" key="3">
    <source>
        <dbReference type="WBParaSite" id="Smp_344040.1"/>
    </source>
</evidence>
<keyword evidence="1" id="KW-0472">Membrane</keyword>